<name>A0A128A4C7_9ARCH</name>
<dbReference type="CDD" id="cd00090">
    <property type="entry name" value="HTH_ARSR"/>
    <property type="match status" value="1"/>
</dbReference>
<keyword evidence="2" id="KW-1185">Reference proteome</keyword>
<sequence>MENQDEDIISVLADSYAREIISLLTTNELSAQQMSTQLDIPVSTTYRKIKSLEDLCLIKKTKVIRTQEGLNESYYKGLVSEINIKFKDGKISYQIERIKMDDKIIRLWHKFSEK</sequence>
<dbReference type="InterPro" id="IPR011991">
    <property type="entry name" value="ArsR-like_HTH"/>
</dbReference>
<accession>A0A128A4C7</accession>
<dbReference type="InterPro" id="IPR036388">
    <property type="entry name" value="WH-like_DNA-bd_sf"/>
</dbReference>
<dbReference type="EMBL" id="LN890280">
    <property type="protein sequence ID" value="CUR52201.1"/>
    <property type="molecule type" value="Genomic_DNA"/>
</dbReference>
<dbReference type="SUPFAM" id="SSF46785">
    <property type="entry name" value="Winged helix' DNA-binding domain"/>
    <property type="match status" value="1"/>
</dbReference>
<dbReference type="InterPro" id="IPR036390">
    <property type="entry name" value="WH_DNA-bd_sf"/>
</dbReference>
<dbReference type="Gene3D" id="1.10.10.10">
    <property type="entry name" value="Winged helix-like DNA-binding domain superfamily/Winged helix DNA-binding domain"/>
    <property type="match status" value="1"/>
</dbReference>
<reference evidence="2" key="1">
    <citation type="submission" date="2015-10" db="EMBL/GenBank/DDBJ databases">
        <authorList>
            <person name="Lehtovirta-Morley L.E."/>
            <person name="Vieille C."/>
        </authorList>
    </citation>
    <scope>NUCLEOTIDE SEQUENCE [LARGE SCALE GENOMIC DNA]</scope>
</reference>
<organism evidence="1 2">
    <name type="scientific">Nitrosotalea devaniterrae</name>
    <dbReference type="NCBI Taxonomy" id="1078905"/>
    <lineage>
        <taxon>Archaea</taxon>
        <taxon>Nitrososphaerota</taxon>
        <taxon>Nitrososphaeria</taxon>
        <taxon>Nitrosotaleales</taxon>
        <taxon>Nitrosotaleaceae</taxon>
        <taxon>Nitrosotalea</taxon>
    </lineage>
</organism>
<evidence type="ECO:0000313" key="1">
    <source>
        <dbReference type="EMBL" id="CUR52201.1"/>
    </source>
</evidence>
<protein>
    <submittedName>
        <fullName evidence="1">Transcriptional regulator, ArsR family</fullName>
    </submittedName>
</protein>
<evidence type="ECO:0000313" key="2">
    <source>
        <dbReference type="Proteomes" id="UP000196239"/>
    </source>
</evidence>
<dbReference type="AlphaFoldDB" id="A0A128A4C7"/>
<proteinExistence type="predicted"/>
<gene>
    <name evidence="1" type="ORF">NDEV_1436</name>
</gene>
<dbReference type="KEGG" id="ndv:NDEV_1436"/>
<dbReference type="Proteomes" id="UP000196239">
    <property type="component" value="Chromosome 1"/>
</dbReference>